<feature type="transmembrane region" description="Helical" evidence="1">
    <location>
        <begin position="263"/>
        <end position="284"/>
    </location>
</feature>
<feature type="transmembrane region" description="Helical" evidence="1">
    <location>
        <begin position="328"/>
        <end position="346"/>
    </location>
</feature>
<accession>A0A0B6RTW8</accession>
<protein>
    <recommendedName>
        <fullName evidence="4">HPP family protein</fullName>
    </recommendedName>
</protein>
<proteinExistence type="predicted"/>
<name>A0A0B6RTW8_BURPL</name>
<keyword evidence="3" id="KW-1185">Reference proteome</keyword>
<keyword evidence="1" id="KW-0812">Transmembrane</keyword>
<dbReference type="AlphaFoldDB" id="A0A0B6RTW8"/>
<keyword evidence="1" id="KW-1133">Transmembrane helix</keyword>
<reference evidence="3" key="1">
    <citation type="submission" date="2011-03" db="EMBL/GenBank/DDBJ databases">
        <authorList>
            <person name="Voget S."/>
            <person name="Streit W.R."/>
            <person name="Jaeger K.E."/>
            <person name="Daniel R."/>
        </authorList>
    </citation>
    <scope>NUCLEOTIDE SEQUENCE [LARGE SCALE GENOMIC DNA]</scope>
    <source>
        <strain evidence="3">PG1</strain>
    </source>
</reference>
<evidence type="ECO:0000313" key="3">
    <source>
        <dbReference type="Proteomes" id="UP000031838"/>
    </source>
</evidence>
<evidence type="ECO:0000256" key="1">
    <source>
        <dbReference type="SAM" id="Phobius"/>
    </source>
</evidence>
<sequence>MTRTPPPRPRRRGRRGGRANRFALVRCADNRFAARSPAMSNPNFAKASLPAACLAVVYLCLVSSVGKLIHNEFAFFPELAALGYGIFMRPNGPWAKAPLMVLATPTVTALWGMAVATHLPYGAPAAILCIAGAILIVKVMKSPVFPAVPAAFLPLVFGVTSLHYVVFIACDTGALALLSMAYRPAWQPGAGIAPPAAPGAMPAPGATASGKATRWVAYWCVLAIAYLLAARAGIRLILFPPLLVLAYEMLIRPEHCPWARRAALVPVLCVACAALGWASVALFGTGPLSVLIAFGLAIVLIRAADAFVLPALAISVIPQIMPHVDWKYPLAIGTGTCVVVAVRAVLNVVEQGQARATGGRAIE</sequence>
<dbReference type="EMBL" id="CP002580">
    <property type="protein sequence ID" value="AJK45614.1"/>
    <property type="molecule type" value="Genomic_DNA"/>
</dbReference>
<gene>
    <name evidence="2" type="ORF">BGL_1c10920</name>
</gene>
<evidence type="ECO:0000313" key="2">
    <source>
        <dbReference type="EMBL" id="AJK45614.1"/>
    </source>
</evidence>
<feature type="transmembrane region" description="Helical" evidence="1">
    <location>
        <begin position="121"/>
        <end position="140"/>
    </location>
</feature>
<dbReference type="KEGG" id="bgp:BGL_1c10920"/>
<keyword evidence="1" id="KW-0472">Membrane</keyword>
<dbReference type="HOGENOM" id="CLU_065099_0_0_4"/>
<organism evidence="2 3">
    <name type="scientific">Burkholderia plantarii</name>
    <dbReference type="NCBI Taxonomy" id="41899"/>
    <lineage>
        <taxon>Bacteria</taxon>
        <taxon>Pseudomonadati</taxon>
        <taxon>Pseudomonadota</taxon>
        <taxon>Betaproteobacteria</taxon>
        <taxon>Burkholderiales</taxon>
        <taxon>Burkholderiaceae</taxon>
        <taxon>Burkholderia</taxon>
    </lineage>
</organism>
<reference evidence="2 3" key="2">
    <citation type="journal article" date="2016" name="Appl. Microbiol. Biotechnol.">
        <title>Mutations improving production and secretion of extracellular lipase by Burkholderia glumae PG1.</title>
        <authorList>
            <person name="Knapp A."/>
            <person name="Voget S."/>
            <person name="Gao R."/>
            <person name="Zaburannyi N."/>
            <person name="Krysciak D."/>
            <person name="Breuer M."/>
            <person name="Hauer B."/>
            <person name="Streit W.R."/>
            <person name="Muller R."/>
            <person name="Daniel R."/>
            <person name="Jaeger K.E."/>
        </authorList>
    </citation>
    <scope>NUCLEOTIDE SEQUENCE [LARGE SCALE GENOMIC DNA]</scope>
    <source>
        <strain evidence="2 3">PG1</strain>
    </source>
</reference>
<evidence type="ECO:0008006" key="4">
    <source>
        <dbReference type="Google" id="ProtNLM"/>
    </source>
</evidence>
<dbReference type="Proteomes" id="UP000031838">
    <property type="component" value="Chromosome 1"/>
</dbReference>
<feature type="transmembrane region" description="Helical" evidence="1">
    <location>
        <begin position="290"/>
        <end position="316"/>
    </location>
</feature>
<feature type="transmembrane region" description="Helical" evidence="1">
    <location>
        <begin position="152"/>
        <end position="178"/>
    </location>
</feature>
<feature type="transmembrane region" description="Helical" evidence="1">
    <location>
        <begin position="216"/>
        <end position="243"/>
    </location>
</feature>